<gene>
    <name evidence="1" type="ORF">SDC9_205788</name>
</gene>
<evidence type="ECO:0000313" key="1">
    <source>
        <dbReference type="EMBL" id="MPN58087.1"/>
    </source>
</evidence>
<dbReference type="AlphaFoldDB" id="A0A645J3X1"/>
<protein>
    <submittedName>
        <fullName evidence="1">Uncharacterized protein</fullName>
    </submittedName>
</protein>
<sequence length="113" mass="12109">MGGFEVLIVLASMAAGAGLAGWHYRDKMAALERERKVSDALRIQAQELRINAAWNNGASGNGRGTIDWLISGNAEDLAPKPLLFGPEQAQDLRTHGRAGVKRVDRRAGAWAGS</sequence>
<organism evidence="1">
    <name type="scientific">bioreactor metagenome</name>
    <dbReference type="NCBI Taxonomy" id="1076179"/>
    <lineage>
        <taxon>unclassified sequences</taxon>
        <taxon>metagenomes</taxon>
        <taxon>ecological metagenomes</taxon>
    </lineage>
</organism>
<accession>A0A645J3X1</accession>
<reference evidence="1" key="1">
    <citation type="submission" date="2019-08" db="EMBL/GenBank/DDBJ databases">
        <authorList>
            <person name="Kucharzyk K."/>
            <person name="Murdoch R.W."/>
            <person name="Higgins S."/>
            <person name="Loffler F."/>
        </authorList>
    </citation>
    <scope>NUCLEOTIDE SEQUENCE</scope>
</reference>
<proteinExistence type="predicted"/>
<comment type="caution">
    <text evidence="1">The sequence shown here is derived from an EMBL/GenBank/DDBJ whole genome shotgun (WGS) entry which is preliminary data.</text>
</comment>
<dbReference type="EMBL" id="VSSQ01130413">
    <property type="protein sequence ID" value="MPN58087.1"/>
    <property type="molecule type" value="Genomic_DNA"/>
</dbReference>
<name>A0A645J3X1_9ZZZZ</name>